<dbReference type="PROSITE" id="PS51729">
    <property type="entry name" value="GNAT_YJDJ"/>
    <property type="match status" value="1"/>
</dbReference>
<dbReference type="Pfam" id="PF14542">
    <property type="entry name" value="Acetyltransf_CG"/>
    <property type="match status" value="1"/>
</dbReference>
<evidence type="ECO:0000313" key="3">
    <source>
        <dbReference type="EMBL" id="TWT20517.1"/>
    </source>
</evidence>
<protein>
    <submittedName>
        <fullName evidence="3">N-acetyltransferase</fullName>
    </submittedName>
</protein>
<dbReference type="PROSITE" id="PS51186">
    <property type="entry name" value="GNAT"/>
    <property type="match status" value="1"/>
</dbReference>
<dbReference type="PANTHER" id="PTHR31435:SF9">
    <property type="entry name" value="PROTEIN NATD1"/>
    <property type="match status" value="1"/>
</dbReference>
<proteinExistence type="predicted"/>
<dbReference type="InterPro" id="IPR000182">
    <property type="entry name" value="GNAT_dom"/>
</dbReference>
<dbReference type="InterPro" id="IPR016181">
    <property type="entry name" value="Acyl_CoA_acyltransferase"/>
</dbReference>
<dbReference type="InterPro" id="IPR031165">
    <property type="entry name" value="GNAT_YJDJ"/>
</dbReference>
<dbReference type="EMBL" id="VOHE01000002">
    <property type="protein sequence ID" value="TWT20517.1"/>
    <property type="molecule type" value="Genomic_DNA"/>
</dbReference>
<name>A0A5C5U3J3_9GAMM</name>
<dbReference type="Proteomes" id="UP000315949">
    <property type="component" value="Unassembled WGS sequence"/>
</dbReference>
<keyword evidence="4" id="KW-1185">Reference proteome</keyword>
<dbReference type="GO" id="GO:0016747">
    <property type="term" value="F:acyltransferase activity, transferring groups other than amino-acyl groups"/>
    <property type="evidence" value="ECO:0007669"/>
    <property type="project" value="InterPro"/>
</dbReference>
<reference evidence="3 4" key="1">
    <citation type="submission" date="2019-07" db="EMBL/GenBank/DDBJ databases">
        <title>Luteimonas sp. YD-1 nov., isolated from acidic soil.</title>
        <authorList>
            <person name="Zhou J."/>
        </authorList>
    </citation>
    <scope>NUCLEOTIDE SEQUENCE [LARGE SCALE GENOMIC DNA]</scope>
    <source>
        <strain evidence="3 4">YD-1</strain>
    </source>
</reference>
<evidence type="ECO:0000259" key="2">
    <source>
        <dbReference type="PROSITE" id="PS51729"/>
    </source>
</evidence>
<feature type="domain" description="N-acetyltransferase" evidence="2">
    <location>
        <begin position="6"/>
        <end position="91"/>
    </location>
</feature>
<organism evidence="3 4">
    <name type="scientific">Luteimonas wenzhouensis</name>
    <dbReference type="NCBI Taxonomy" id="2599615"/>
    <lineage>
        <taxon>Bacteria</taxon>
        <taxon>Pseudomonadati</taxon>
        <taxon>Pseudomonadota</taxon>
        <taxon>Gammaproteobacteria</taxon>
        <taxon>Lysobacterales</taxon>
        <taxon>Lysobacteraceae</taxon>
        <taxon>Luteimonas</taxon>
    </lineage>
</organism>
<comment type="caution">
    <text evidence="3">The sequence shown here is derived from an EMBL/GenBank/DDBJ whole genome shotgun (WGS) entry which is preliminary data.</text>
</comment>
<dbReference type="CDD" id="cd04301">
    <property type="entry name" value="NAT_SF"/>
    <property type="match status" value="1"/>
</dbReference>
<accession>A0A5C5U3J3</accession>
<dbReference type="PANTHER" id="PTHR31435">
    <property type="entry name" value="PROTEIN NATD1"/>
    <property type="match status" value="1"/>
</dbReference>
<dbReference type="RefSeq" id="WP_146311058.1">
    <property type="nucleotide sequence ID" value="NZ_VOHE01000002.1"/>
</dbReference>
<dbReference type="InterPro" id="IPR045057">
    <property type="entry name" value="Gcn5-rel_NAT"/>
</dbReference>
<sequence length="97" mass="10511">MEPIRIEHLAGHRFEAALPGGRAELEYRMSGGRMVILHTGVPEALRGQGVAGRLVEAALEHARAHGLRVEPRCAYAAGWIRRHPEYAALVVGAPDPS</sequence>
<feature type="domain" description="N-acetyltransferase" evidence="1">
    <location>
        <begin position="1"/>
        <end position="96"/>
    </location>
</feature>
<dbReference type="SUPFAM" id="SSF55729">
    <property type="entry name" value="Acyl-CoA N-acyltransferases (Nat)"/>
    <property type="match status" value="1"/>
</dbReference>
<dbReference type="AlphaFoldDB" id="A0A5C5U3J3"/>
<dbReference type="Gene3D" id="3.40.630.30">
    <property type="match status" value="1"/>
</dbReference>
<evidence type="ECO:0000313" key="4">
    <source>
        <dbReference type="Proteomes" id="UP000315949"/>
    </source>
</evidence>
<dbReference type="OrthoDB" id="9813275at2"/>
<gene>
    <name evidence="3" type="ORF">FQY79_04020</name>
</gene>
<evidence type="ECO:0000259" key="1">
    <source>
        <dbReference type="PROSITE" id="PS51186"/>
    </source>
</evidence>
<keyword evidence="3" id="KW-0808">Transferase</keyword>